<proteinExistence type="predicted"/>
<reference evidence="2 3" key="1">
    <citation type="submission" date="2021-06" db="EMBL/GenBank/DDBJ databases">
        <title>Caerostris extrusa draft genome.</title>
        <authorList>
            <person name="Kono N."/>
            <person name="Arakawa K."/>
        </authorList>
    </citation>
    <scope>NUCLEOTIDE SEQUENCE [LARGE SCALE GENOMIC DNA]</scope>
</reference>
<gene>
    <name evidence="2" type="ORF">CEXT_671201</name>
</gene>
<feature type="region of interest" description="Disordered" evidence="1">
    <location>
        <begin position="65"/>
        <end position="85"/>
    </location>
</feature>
<accession>A0AAV4NBR9</accession>
<protein>
    <submittedName>
        <fullName evidence="2">Uncharacterized protein</fullName>
    </submittedName>
</protein>
<evidence type="ECO:0000313" key="2">
    <source>
        <dbReference type="EMBL" id="GIX81396.1"/>
    </source>
</evidence>
<dbReference type="Proteomes" id="UP001054945">
    <property type="component" value="Unassembled WGS sequence"/>
</dbReference>
<evidence type="ECO:0000256" key="1">
    <source>
        <dbReference type="SAM" id="MobiDB-lite"/>
    </source>
</evidence>
<organism evidence="2 3">
    <name type="scientific">Caerostris extrusa</name>
    <name type="common">Bark spider</name>
    <name type="synonym">Caerostris bankana</name>
    <dbReference type="NCBI Taxonomy" id="172846"/>
    <lineage>
        <taxon>Eukaryota</taxon>
        <taxon>Metazoa</taxon>
        <taxon>Ecdysozoa</taxon>
        <taxon>Arthropoda</taxon>
        <taxon>Chelicerata</taxon>
        <taxon>Arachnida</taxon>
        <taxon>Araneae</taxon>
        <taxon>Araneomorphae</taxon>
        <taxon>Entelegynae</taxon>
        <taxon>Araneoidea</taxon>
        <taxon>Araneidae</taxon>
        <taxon>Caerostris</taxon>
    </lineage>
</organism>
<dbReference type="EMBL" id="BPLR01020675">
    <property type="protein sequence ID" value="GIX81396.1"/>
    <property type="molecule type" value="Genomic_DNA"/>
</dbReference>
<keyword evidence="3" id="KW-1185">Reference proteome</keyword>
<evidence type="ECO:0000313" key="3">
    <source>
        <dbReference type="Proteomes" id="UP001054945"/>
    </source>
</evidence>
<dbReference type="AlphaFoldDB" id="A0AAV4NBR9"/>
<feature type="compositionally biased region" description="Pro residues" evidence="1">
    <location>
        <begin position="75"/>
        <end position="85"/>
    </location>
</feature>
<sequence>MHPGSTNPRGGDPQRPNRLTASRRGEGGKTNKLREANKCRVECRDTSALPRPWVCPCGSVRLRRGGLGKLSSSAAPPPPNDSAVK</sequence>
<name>A0AAV4NBR9_CAEEX</name>
<feature type="compositionally biased region" description="Basic and acidic residues" evidence="1">
    <location>
        <begin position="23"/>
        <end position="35"/>
    </location>
</feature>
<comment type="caution">
    <text evidence="2">The sequence shown here is derived from an EMBL/GenBank/DDBJ whole genome shotgun (WGS) entry which is preliminary data.</text>
</comment>
<feature type="region of interest" description="Disordered" evidence="1">
    <location>
        <begin position="1"/>
        <end position="35"/>
    </location>
</feature>